<dbReference type="STRING" id="880072.Desac_0343"/>
<protein>
    <submittedName>
        <fullName evidence="2">Uncharacterized conserved protein UCP037409, membrane transporter, MTH672</fullName>
    </submittedName>
</protein>
<keyword evidence="3" id="KW-1185">Reference proteome</keyword>
<dbReference type="eggNOG" id="COG4827">
    <property type="taxonomic scope" value="Bacteria"/>
</dbReference>
<proteinExistence type="predicted"/>
<dbReference type="AlphaFoldDB" id="F2NEP4"/>
<feature type="transmembrane region" description="Helical" evidence="1">
    <location>
        <begin position="6"/>
        <end position="29"/>
    </location>
</feature>
<feature type="transmembrane region" description="Helical" evidence="1">
    <location>
        <begin position="187"/>
        <end position="208"/>
    </location>
</feature>
<feature type="transmembrane region" description="Helical" evidence="1">
    <location>
        <begin position="36"/>
        <end position="59"/>
    </location>
</feature>
<dbReference type="Pfam" id="PF09930">
    <property type="entry name" value="DUF2162"/>
    <property type="match status" value="1"/>
</dbReference>
<feature type="transmembrane region" description="Helical" evidence="1">
    <location>
        <begin position="120"/>
        <end position="142"/>
    </location>
</feature>
<keyword evidence="1" id="KW-1133">Transmembrane helix</keyword>
<dbReference type="EMBL" id="CP002629">
    <property type="protein sequence ID" value="AEB08234.1"/>
    <property type="molecule type" value="Genomic_DNA"/>
</dbReference>
<feature type="transmembrane region" description="Helical" evidence="1">
    <location>
        <begin position="228"/>
        <end position="248"/>
    </location>
</feature>
<dbReference type="RefSeq" id="WP_013705347.1">
    <property type="nucleotide sequence ID" value="NC_015388.1"/>
</dbReference>
<dbReference type="Proteomes" id="UP000000483">
    <property type="component" value="Chromosome"/>
</dbReference>
<name>F2NEP4_DESAR</name>
<dbReference type="HOGENOM" id="CLU_1198410_0_0_7"/>
<evidence type="ECO:0000313" key="3">
    <source>
        <dbReference type="Proteomes" id="UP000000483"/>
    </source>
</evidence>
<dbReference type="InterPro" id="IPR017199">
    <property type="entry name" value="UCP037409_transporter"/>
</dbReference>
<dbReference type="OrthoDB" id="5395161at2"/>
<feature type="transmembrane region" description="Helical" evidence="1">
    <location>
        <begin position="71"/>
        <end position="88"/>
    </location>
</feature>
<organism evidence="2 3">
    <name type="scientific">Desulfobacca acetoxidans (strain ATCC 700848 / DSM 11109 / ASRB2)</name>
    <dbReference type="NCBI Taxonomy" id="880072"/>
    <lineage>
        <taxon>Bacteria</taxon>
        <taxon>Pseudomonadati</taxon>
        <taxon>Thermodesulfobacteriota</taxon>
        <taxon>Desulfobaccia</taxon>
        <taxon>Desulfobaccales</taxon>
        <taxon>Desulfobaccaceae</taxon>
        <taxon>Desulfobacca</taxon>
    </lineage>
</organism>
<feature type="transmembrane region" description="Helical" evidence="1">
    <location>
        <begin position="154"/>
        <end position="175"/>
    </location>
</feature>
<reference evidence="3" key="2">
    <citation type="submission" date="2011-03" db="EMBL/GenBank/DDBJ databases">
        <title>The complete genome of Desulfobacca acetoxidans DSM 11109.</title>
        <authorList>
            <consortium name="US DOE Joint Genome Institute (JGI-PGF)"/>
            <person name="Lucas S."/>
            <person name="Copeland A."/>
            <person name="Lapidus A."/>
            <person name="Bruce D."/>
            <person name="Goodwin L."/>
            <person name="Pitluck S."/>
            <person name="Peters L."/>
            <person name="Kyrpides N."/>
            <person name="Mavromatis K."/>
            <person name="Ivanova N."/>
            <person name="Ovchinnikova G."/>
            <person name="Teshima H."/>
            <person name="Detter J.C."/>
            <person name="Han C."/>
            <person name="Land M."/>
            <person name="Hauser L."/>
            <person name="Markowitz V."/>
            <person name="Cheng J.-F."/>
            <person name="Hugenholtz P."/>
            <person name="Woyke T."/>
            <person name="Wu D."/>
            <person name="Spring S."/>
            <person name="Schueler E."/>
            <person name="Brambilla E."/>
            <person name="Klenk H.-P."/>
            <person name="Eisen J.A."/>
        </authorList>
    </citation>
    <scope>NUCLEOTIDE SEQUENCE [LARGE SCALE GENOMIC DNA]</scope>
    <source>
        <strain evidence="3">ATCC 700848 / DSM 11109 / ASRB2</strain>
    </source>
</reference>
<reference evidence="2 3" key="1">
    <citation type="journal article" date="2011" name="Stand. Genomic Sci.">
        <title>Complete genome sequence of the acetate-degrading sulfate reducer Desulfobacca acetoxidans type strain (ASRB2).</title>
        <authorList>
            <person name="Goker M."/>
            <person name="Teshima H."/>
            <person name="Lapidus A."/>
            <person name="Nolan M."/>
            <person name="Lucas S."/>
            <person name="Hammon N."/>
            <person name="Deshpande S."/>
            <person name="Cheng J.F."/>
            <person name="Tapia R."/>
            <person name="Han C."/>
            <person name="Goodwin L."/>
            <person name="Pitluck S."/>
            <person name="Huntemann M."/>
            <person name="Liolios K."/>
            <person name="Ivanova N."/>
            <person name="Pagani I."/>
            <person name="Mavromatis K."/>
            <person name="Ovchinikova G."/>
            <person name="Pati A."/>
            <person name="Chen A."/>
            <person name="Palaniappan K."/>
            <person name="Land M."/>
            <person name="Hauser L."/>
            <person name="Brambilla E.M."/>
            <person name="Rohde M."/>
            <person name="Spring S."/>
            <person name="Detter J.C."/>
            <person name="Woyke T."/>
            <person name="Bristow J."/>
            <person name="Eisen J.A."/>
            <person name="Markowitz V."/>
            <person name="Hugenholtz P."/>
            <person name="Kyrpides N.C."/>
            <person name="Klenk H.P."/>
        </authorList>
    </citation>
    <scope>NUCLEOTIDE SEQUENCE [LARGE SCALE GENOMIC DNA]</scope>
    <source>
        <strain evidence="3">ATCC 700848 / DSM 11109 / ASRB2</strain>
    </source>
</reference>
<gene>
    <name evidence="2" type="ordered locus">Desac_0343</name>
</gene>
<keyword evidence="1" id="KW-0472">Membrane</keyword>
<evidence type="ECO:0000313" key="2">
    <source>
        <dbReference type="EMBL" id="AEB08234.1"/>
    </source>
</evidence>
<evidence type="ECO:0000256" key="1">
    <source>
        <dbReference type="SAM" id="Phobius"/>
    </source>
</evidence>
<dbReference type="KEGG" id="dao:Desac_0343"/>
<keyword evidence="1" id="KW-0812">Transmembrane</keyword>
<sequence>MDLNIILWMGGMLFSLSIFVVKVGFGLALGRIRWKAIVLTLLLYMGIFILAALLSGSLIKILEPVVRKGPYLHAAMALGMIAWGIYVIRHLTGQNSALDGQSIHHGAKGEYSPQVTQHSVWFLLVPCPVCLTAITFSTWAALNVIKLPPWLVGFGLGAVFTILSLLTYFFVRLFTLNSTFLNKGISLGFSMIVIGLYFLTSLFLPAHIEGAKNIYQSFATEGGNIALSDHLGVFLLLLGAILVSFFTYNRSEVG</sequence>
<accession>F2NEP4</accession>